<feature type="compositionally biased region" description="Polar residues" evidence="1">
    <location>
        <begin position="729"/>
        <end position="759"/>
    </location>
</feature>
<name>A0A178UU04_ARATH</name>
<dbReference type="EMBL" id="LUHQ01000004">
    <property type="protein sequence ID" value="OAO97399.1"/>
    <property type="molecule type" value="Genomic_DNA"/>
</dbReference>
<gene>
    <name evidence="3" type="ordered locus">AXX17_At4g07050</name>
</gene>
<feature type="domain" description="Arabidopsis retrotransposon Orf1 C-terminal" evidence="2">
    <location>
        <begin position="80"/>
        <end position="206"/>
    </location>
</feature>
<evidence type="ECO:0000313" key="3">
    <source>
        <dbReference type="EMBL" id="OAO97399.1"/>
    </source>
</evidence>
<evidence type="ECO:0000256" key="1">
    <source>
        <dbReference type="SAM" id="MobiDB-lite"/>
    </source>
</evidence>
<comment type="caution">
    <text evidence="3">The sequence shown here is derived from an EMBL/GenBank/DDBJ whole genome shotgun (WGS) entry which is preliminary data.</text>
</comment>
<dbReference type="Proteomes" id="UP000078284">
    <property type="component" value="Chromosome 4"/>
</dbReference>
<reference evidence="4" key="1">
    <citation type="journal article" date="2016" name="Proc. Natl. Acad. Sci. U.S.A.">
        <title>Chromosome-level assembly of Arabidopsis thaliana Ler reveals the extent of translocation and inversion polymorphisms.</title>
        <authorList>
            <person name="Zapata L."/>
            <person name="Ding J."/>
            <person name="Willing E.M."/>
            <person name="Hartwig B."/>
            <person name="Bezdan D."/>
            <person name="Jiao W.B."/>
            <person name="Patel V."/>
            <person name="Velikkakam James G."/>
            <person name="Koornneef M."/>
            <person name="Ossowski S."/>
            <person name="Schneeberger K."/>
        </authorList>
    </citation>
    <scope>NUCLEOTIDE SEQUENCE [LARGE SCALE GENOMIC DNA]</scope>
    <source>
        <strain evidence="4">cv. Landsberg erecta</strain>
    </source>
</reference>
<sequence length="793" mass="89687">MTNKRTLLSRIRNIALSPSKRYPTRSSHAAARRLSEPSPIGSSRRERASFEINHSESSQDEDACKKNKLSTPPPKTLDPEDEDSEEEMASPEEADQTENGGGDDLESEKCATRNEYYKLLKRNEFLGTRYPHPETMERLGIYDDVEYMFKQCSLNIHMFRPMEGYEEETVNFLSSVELFIYGESEDDGIRPDGSLGYLEFCVYDDQEQRIRSPVVRYFHRSLASALFARERNGTFDNGELELLETALQELLGLASDGTVLAGDQTDASVSFYLIEHLLSYRGWTKGLKKPGRMAMGGVATLILRACNVPLHSKQIPPRWIDMQHLINSKQFWSQQKNCLYKYRFDHPAAGQSIFLLLNSASTSIRDCGNIEFCPPVETLYTSGDEIKALNDKLDMILLSQQKHVHFLVDDEQYQVQDGEGNQLEEVSYINNQGFKDQVYPPHHQQGQNKPFVPYNQGFVPKQQSASTSAPKVTGLPGKSIQNPKEYANVHVITIMSRRELSTRERPKSVTKDSAYQDGEDFSLNEDQVDKPTEVLEPILDLDTRPTNPLTSSAALKLVAAKNSETSFIPPHKPPLPFPGRHKKELEDKYSAMFAKNIKEVELRIPLADALTRIPDSQKFLKDLIMETIQEVQKTIVLSHECSAIIQENDVSEKLGDPGSFTLPCSIAANELIGRSGPDQINILDHELEYSHPRVPEVLGHNLYNNSLDQSLYQKVEYHHHHSLDQSLYQRGQVSPSSSTRQNTRLLASESSPFCTQPESRAQGRVEDSSLSLDQSLDHMGRVPFLIRPNTVSF</sequence>
<evidence type="ECO:0000259" key="2">
    <source>
        <dbReference type="Pfam" id="PF03078"/>
    </source>
</evidence>
<dbReference type="AlphaFoldDB" id="A0A178UU04"/>
<feature type="region of interest" description="Disordered" evidence="1">
    <location>
        <begin position="1"/>
        <end position="108"/>
    </location>
</feature>
<feature type="region of interest" description="Disordered" evidence="1">
    <location>
        <begin position="729"/>
        <end position="772"/>
    </location>
</feature>
<proteinExistence type="predicted"/>
<evidence type="ECO:0000313" key="4">
    <source>
        <dbReference type="Proteomes" id="UP000078284"/>
    </source>
</evidence>
<dbReference type="InterPro" id="IPR004312">
    <property type="entry name" value="ATHILA_Orf1_C"/>
</dbReference>
<organism evidence="3 4">
    <name type="scientific">Arabidopsis thaliana</name>
    <name type="common">Mouse-ear cress</name>
    <dbReference type="NCBI Taxonomy" id="3702"/>
    <lineage>
        <taxon>Eukaryota</taxon>
        <taxon>Viridiplantae</taxon>
        <taxon>Streptophyta</taxon>
        <taxon>Embryophyta</taxon>
        <taxon>Tracheophyta</taxon>
        <taxon>Spermatophyta</taxon>
        <taxon>Magnoliopsida</taxon>
        <taxon>eudicotyledons</taxon>
        <taxon>Gunneridae</taxon>
        <taxon>Pentapetalae</taxon>
        <taxon>rosids</taxon>
        <taxon>malvids</taxon>
        <taxon>Brassicales</taxon>
        <taxon>Brassicaceae</taxon>
        <taxon>Camelineae</taxon>
        <taxon>Arabidopsis</taxon>
    </lineage>
</organism>
<dbReference type="Pfam" id="PF03078">
    <property type="entry name" value="ATHILA"/>
    <property type="match status" value="2"/>
</dbReference>
<protein>
    <recommendedName>
        <fullName evidence="2">Arabidopsis retrotransposon Orf1 C-terminal domain-containing protein</fullName>
    </recommendedName>
</protein>
<feature type="domain" description="Arabidopsis retrotransposon Orf1 C-terminal" evidence="2">
    <location>
        <begin position="209"/>
        <end position="412"/>
    </location>
</feature>
<accession>A0A178UU04</accession>
<feature type="compositionally biased region" description="Acidic residues" evidence="1">
    <location>
        <begin position="79"/>
        <end position="106"/>
    </location>
</feature>